<dbReference type="Gene3D" id="1.10.8.430">
    <property type="entry name" value="Helical domain of apoptotic protease-activating factors"/>
    <property type="match status" value="1"/>
</dbReference>
<sequence length="269" mass="30406">LAKVVYNRIFKRFDGSCFLSNIREQASQEKGLVDLQKKLLIDVLGQPNFHISSDGRGSELIKEGLQGKRVLLILDDIDHHKQLNALADELSWFGPGSRIIITTRDEHVLKVDGRVNENNIYKVQGLDQPQSLQLFNKHAFPQGQPPDDYLELSRDVVSYAGGLPLVLEVIGSFLCDREKKTWGSALSKFKKIPHDDIHQILKISYEGLDCINKAIFLDTACFYIEMDVKIVRYILEGCDFDPEIGLDELSRKSLVNIGQDGKVGMHDQL</sequence>
<reference evidence="4" key="1">
    <citation type="submission" date="2007-06" db="EMBL/GenBank/DDBJ databases">
        <authorList>
            <person name="Pilotti M."/>
            <person name="Brunetti A."/>
            <person name="Lumia V."/>
            <person name="Tizzani L."/>
            <person name="Gervasi F."/>
        </authorList>
    </citation>
    <scope>NUCLEOTIDE SEQUENCE</scope>
    <source>
        <strain evidence="4">F11T.29</strain>
    </source>
</reference>
<evidence type="ECO:0000256" key="1">
    <source>
        <dbReference type="ARBA" id="ARBA00022614"/>
    </source>
</evidence>
<name>A8BP27_PLAAC</name>
<organism evidence="4">
    <name type="scientific">Platanus acerifolia</name>
    <name type="common">London plane tree</name>
    <dbReference type="NCBI Taxonomy" id="140101"/>
    <lineage>
        <taxon>Eukaryota</taxon>
        <taxon>Viridiplantae</taxon>
        <taxon>Streptophyta</taxon>
        <taxon>Embryophyta</taxon>
        <taxon>Tracheophyta</taxon>
        <taxon>Spermatophyta</taxon>
        <taxon>Magnoliopsida</taxon>
        <taxon>Proteales</taxon>
        <taxon>Platanaceae</taxon>
        <taxon>Platanus</taxon>
    </lineage>
</organism>
<dbReference type="Gene3D" id="3.40.50.300">
    <property type="entry name" value="P-loop containing nucleotide triphosphate hydrolases"/>
    <property type="match status" value="1"/>
</dbReference>
<dbReference type="FunFam" id="1.10.8.430:FF:000002">
    <property type="entry name" value="Disease resistance protein (TIR-NBS-LRR class)"/>
    <property type="match status" value="1"/>
</dbReference>
<dbReference type="PRINTS" id="PR00364">
    <property type="entry name" value="DISEASERSIST"/>
</dbReference>
<keyword evidence="1" id="KW-0433">Leucine-rich repeat</keyword>
<evidence type="ECO:0000259" key="3">
    <source>
        <dbReference type="Pfam" id="PF23282"/>
    </source>
</evidence>
<dbReference type="GO" id="GO:0006952">
    <property type="term" value="P:defense response"/>
    <property type="evidence" value="ECO:0007669"/>
    <property type="project" value="InterPro"/>
</dbReference>
<dbReference type="PANTHER" id="PTHR11017:SF385">
    <property type="entry name" value="DISEASE RESISTANCE PROTEIN (TIR-NBS-LRR CLASS)-RELATED"/>
    <property type="match status" value="1"/>
</dbReference>
<dbReference type="Pfam" id="PF23282">
    <property type="entry name" value="WHD_ROQ1"/>
    <property type="match status" value="1"/>
</dbReference>
<dbReference type="SUPFAM" id="SSF52540">
    <property type="entry name" value="P-loop containing nucleoside triphosphate hydrolases"/>
    <property type="match status" value="1"/>
</dbReference>
<evidence type="ECO:0000313" key="4">
    <source>
        <dbReference type="EMBL" id="ABV30896.1"/>
    </source>
</evidence>
<dbReference type="InterPro" id="IPR044974">
    <property type="entry name" value="Disease_R_plants"/>
</dbReference>
<dbReference type="InterPro" id="IPR027417">
    <property type="entry name" value="P-loop_NTPase"/>
</dbReference>
<feature type="domain" description="Disease resistance protein Roq1-like winged-helix" evidence="3">
    <location>
        <begin position="212"/>
        <end position="268"/>
    </location>
</feature>
<dbReference type="PANTHER" id="PTHR11017">
    <property type="entry name" value="LEUCINE-RICH REPEAT-CONTAINING PROTEIN"/>
    <property type="match status" value="1"/>
</dbReference>
<dbReference type="AlphaFoldDB" id="A8BP27"/>
<accession>A8BP27</accession>
<proteinExistence type="predicted"/>
<dbReference type="InterPro" id="IPR002182">
    <property type="entry name" value="NB-ARC"/>
</dbReference>
<evidence type="ECO:0000259" key="2">
    <source>
        <dbReference type="Pfam" id="PF00931"/>
    </source>
</evidence>
<feature type="non-terminal residue" evidence="4">
    <location>
        <position position="269"/>
    </location>
</feature>
<dbReference type="InterPro" id="IPR058192">
    <property type="entry name" value="WHD_ROQ1-like"/>
</dbReference>
<dbReference type="GO" id="GO:0043531">
    <property type="term" value="F:ADP binding"/>
    <property type="evidence" value="ECO:0007669"/>
    <property type="project" value="InterPro"/>
</dbReference>
<feature type="non-terminal residue" evidence="4">
    <location>
        <position position="1"/>
    </location>
</feature>
<dbReference type="Pfam" id="PF00931">
    <property type="entry name" value="NB-ARC"/>
    <property type="match status" value="1"/>
</dbReference>
<dbReference type="InterPro" id="IPR042197">
    <property type="entry name" value="Apaf_helical"/>
</dbReference>
<dbReference type="EMBL" id="EF653127">
    <property type="protein sequence ID" value="ABV30896.1"/>
    <property type="molecule type" value="Genomic_DNA"/>
</dbReference>
<protein>
    <submittedName>
        <fullName evidence="4">NBS-containing resistance-like protein</fullName>
    </submittedName>
</protein>
<feature type="domain" description="NB-ARC" evidence="2">
    <location>
        <begin position="15"/>
        <end position="142"/>
    </location>
</feature>